<evidence type="ECO:0000256" key="1">
    <source>
        <dbReference type="SAM" id="Phobius"/>
    </source>
</evidence>
<evidence type="ECO:0008006" key="4">
    <source>
        <dbReference type="Google" id="ProtNLM"/>
    </source>
</evidence>
<reference evidence="2" key="1">
    <citation type="journal article" date="2014" name="Int. J. Syst. Evol. Microbiol.">
        <title>Complete genome sequence of Corynebacterium casei LMG S-19264T (=DSM 44701T), isolated from a smear-ripened cheese.</title>
        <authorList>
            <consortium name="US DOE Joint Genome Institute (JGI-PGF)"/>
            <person name="Walter F."/>
            <person name="Albersmeier A."/>
            <person name="Kalinowski J."/>
            <person name="Ruckert C."/>
        </authorList>
    </citation>
    <scope>NUCLEOTIDE SEQUENCE</scope>
    <source>
        <strain evidence="2">CCM 8711</strain>
    </source>
</reference>
<comment type="caution">
    <text evidence="2">The sequence shown here is derived from an EMBL/GenBank/DDBJ whole genome shotgun (WGS) entry which is preliminary data.</text>
</comment>
<reference evidence="2" key="2">
    <citation type="submission" date="2020-09" db="EMBL/GenBank/DDBJ databases">
        <authorList>
            <person name="Sun Q."/>
            <person name="Sedlacek I."/>
        </authorList>
    </citation>
    <scope>NUCLEOTIDE SEQUENCE</scope>
    <source>
        <strain evidence="2">CCM 8711</strain>
    </source>
</reference>
<keyword evidence="3" id="KW-1185">Reference proteome</keyword>
<evidence type="ECO:0000313" key="3">
    <source>
        <dbReference type="Proteomes" id="UP000662074"/>
    </source>
</evidence>
<proteinExistence type="predicted"/>
<dbReference type="EMBL" id="BMDO01000003">
    <property type="protein sequence ID" value="GGI50255.1"/>
    <property type="molecule type" value="Genomic_DNA"/>
</dbReference>
<dbReference type="AlphaFoldDB" id="A0A917N0V9"/>
<organism evidence="2 3">
    <name type="scientific">Mucilaginibacter galii</name>
    <dbReference type="NCBI Taxonomy" id="2005073"/>
    <lineage>
        <taxon>Bacteria</taxon>
        <taxon>Pseudomonadati</taxon>
        <taxon>Bacteroidota</taxon>
        <taxon>Sphingobacteriia</taxon>
        <taxon>Sphingobacteriales</taxon>
        <taxon>Sphingobacteriaceae</taxon>
        <taxon>Mucilaginibacter</taxon>
    </lineage>
</organism>
<dbReference type="RefSeq" id="WP_188415286.1">
    <property type="nucleotide sequence ID" value="NZ_BMDO01000003.1"/>
</dbReference>
<keyword evidence="1" id="KW-0472">Membrane</keyword>
<feature type="transmembrane region" description="Helical" evidence="1">
    <location>
        <begin position="12"/>
        <end position="33"/>
    </location>
</feature>
<protein>
    <recommendedName>
        <fullName evidence="4">YtxH domain-containing protein</fullName>
    </recommendedName>
</protein>
<accession>A0A917N0V9</accession>
<name>A0A917N0V9_9SPHI</name>
<dbReference type="Proteomes" id="UP000662074">
    <property type="component" value="Unassembled WGS sequence"/>
</dbReference>
<evidence type="ECO:0000313" key="2">
    <source>
        <dbReference type="EMBL" id="GGI50255.1"/>
    </source>
</evidence>
<sequence length="82" mass="9126">MKNPFEKEDDKSLVIVAVSVGAILAGAIAYLYAKRTGFSLNKKVNEVIEEGSEHATDYLTKKVPHLKKKKTDLHEIEEIVKG</sequence>
<gene>
    <name evidence="2" type="ORF">GCM10011425_14670</name>
</gene>
<keyword evidence="1" id="KW-0812">Transmembrane</keyword>
<keyword evidence="1" id="KW-1133">Transmembrane helix</keyword>